<protein>
    <submittedName>
        <fullName evidence="7">Chloramphenicol phosphotransferase</fullName>
    </submittedName>
</protein>
<dbReference type="Proteomes" id="UP000182788">
    <property type="component" value="Unassembled WGS sequence"/>
</dbReference>
<evidence type="ECO:0000256" key="1">
    <source>
        <dbReference type="ARBA" id="ARBA00022679"/>
    </source>
</evidence>
<dbReference type="GO" id="GO:0016774">
    <property type="term" value="F:phosphotransferase activity, carboxyl group as acceptor"/>
    <property type="evidence" value="ECO:0007669"/>
    <property type="project" value="InterPro"/>
</dbReference>
<evidence type="ECO:0000256" key="5">
    <source>
        <dbReference type="PIRSR" id="PIRSR007531-1"/>
    </source>
</evidence>
<name>A0A1J9V6N4_9BACI</name>
<dbReference type="GO" id="GO:0005524">
    <property type="term" value="F:ATP binding"/>
    <property type="evidence" value="ECO:0007669"/>
    <property type="project" value="UniProtKB-KW"/>
</dbReference>
<dbReference type="SUPFAM" id="SSF52540">
    <property type="entry name" value="P-loop containing nucleoside triphosphate hydrolases"/>
    <property type="match status" value="1"/>
</dbReference>
<keyword evidence="3" id="KW-0418">Kinase</keyword>
<keyword evidence="1 7" id="KW-0808">Transferase</keyword>
<sequence length="177" mass="18953">MVDVIILNGGSSSGKTTIAKCLQNLLPTSWLRFSIDDLIDAMPDAMLKADSGIKFGDDGSVSPGTEFRKLESAWMNGIGEMARRGAQVIIDDVFISGVDACNRWGAALEGLQVLWVGIFCDPIVASTRESARGDRVAGMAVSQATVVHIGIHYNIKVDTTKTSPEECAQIIGQRINP</sequence>
<feature type="binding site" evidence="6">
    <location>
        <begin position="9"/>
        <end position="16"/>
    </location>
    <ligand>
        <name>ATP</name>
        <dbReference type="ChEBI" id="CHEBI:30616"/>
    </ligand>
</feature>
<dbReference type="PROSITE" id="PS01075">
    <property type="entry name" value="ACETATE_KINASE_1"/>
    <property type="match status" value="1"/>
</dbReference>
<keyword evidence="2" id="KW-0547">Nucleotide-binding</keyword>
<dbReference type="Pfam" id="PF07931">
    <property type="entry name" value="CPT"/>
    <property type="match status" value="1"/>
</dbReference>
<dbReference type="RefSeq" id="WP_071721359.1">
    <property type="nucleotide sequence ID" value="NZ_CBCSHB010000048.1"/>
</dbReference>
<evidence type="ECO:0000256" key="2">
    <source>
        <dbReference type="ARBA" id="ARBA00022741"/>
    </source>
</evidence>
<evidence type="ECO:0000313" key="7">
    <source>
        <dbReference type="EMBL" id="OJD71885.1"/>
    </source>
</evidence>
<dbReference type="EMBL" id="MAOI01000141">
    <property type="protein sequence ID" value="OJD71885.1"/>
    <property type="molecule type" value="Genomic_DNA"/>
</dbReference>
<reference evidence="7 8" key="1">
    <citation type="submission" date="2016-06" db="EMBL/GenBank/DDBJ databases">
        <title>First insights into the genetic diversity and population structure of in the Bacillus cereus group bacteria from diverse marine environments.</title>
        <authorList>
            <person name="Liu Y."/>
            <person name="Lai Q."/>
            <person name="Shao Z."/>
        </authorList>
    </citation>
    <scope>NUCLEOTIDE SEQUENCE [LARGE SCALE GENOMIC DNA]</scope>
    <source>
        <strain evidence="7 8">NH24A2</strain>
    </source>
</reference>
<dbReference type="InterPro" id="IPR012853">
    <property type="entry name" value="CPT"/>
</dbReference>
<dbReference type="InterPro" id="IPR023865">
    <property type="entry name" value="Aliphatic_acid_kinase_CS"/>
</dbReference>
<gene>
    <name evidence="7" type="ORF">BAU28_19455</name>
</gene>
<dbReference type="GO" id="GO:0016301">
    <property type="term" value="F:kinase activity"/>
    <property type="evidence" value="ECO:0007669"/>
    <property type="project" value="UniProtKB-KW"/>
</dbReference>
<evidence type="ECO:0000313" key="8">
    <source>
        <dbReference type="Proteomes" id="UP000182788"/>
    </source>
</evidence>
<dbReference type="AlphaFoldDB" id="A0A1J9V6N4"/>
<organism evidence="7 8">
    <name type="scientific">Bacillus paramycoides</name>
    <dbReference type="NCBI Taxonomy" id="2026194"/>
    <lineage>
        <taxon>Bacteria</taxon>
        <taxon>Bacillati</taxon>
        <taxon>Bacillota</taxon>
        <taxon>Bacilli</taxon>
        <taxon>Bacillales</taxon>
        <taxon>Bacillaceae</taxon>
        <taxon>Bacillus</taxon>
        <taxon>Bacillus cereus group</taxon>
    </lineage>
</organism>
<evidence type="ECO:0000256" key="6">
    <source>
        <dbReference type="PIRSR" id="PIRSR007531-2"/>
    </source>
</evidence>
<dbReference type="PIRSF" id="PIRSF007531">
    <property type="entry name" value="CPT"/>
    <property type="match status" value="1"/>
</dbReference>
<proteinExistence type="predicted"/>
<accession>A0A1J9V6N4</accession>
<dbReference type="GeneID" id="87595237"/>
<dbReference type="InterPro" id="IPR027417">
    <property type="entry name" value="P-loop_NTPase"/>
</dbReference>
<comment type="caution">
    <text evidence="7">The sequence shown here is derived from an EMBL/GenBank/DDBJ whole genome shotgun (WGS) entry which is preliminary data.</text>
</comment>
<feature type="active site" evidence="5">
    <location>
        <position position="36"/>
    </location>
</feature>
<evidence type="ECO:0000256" key="4">
    <source>
        <dbReference type="ARBA" id="ARBA00022840"/>
    </source>
</evidence>
<evidence type="ECO:0000256" key="3">
    <source>
        <dbReference type="ARBA" id="ARBA00022777"/>
    </source>
</evidence>
<keyword evidence="4" id="KW-0067">ATP-binding</keyword>
<dbReference type="Gene3D" id="3.40.50.300">
    <property type="entry name" value="P-loop containing nucleotide triphosphate hydrolases"/>
    <property type="match status" value="1"/>
</dbReference>